<accession>A0ABZ2TPQ6</accession>
<evidence type="ECO:0000313" key="1">
    <source>
        <dbReference type="EMBL" id="WYW54995.1"/>
    </source>
</evidence>
<gene>
    <name evidence="1" type="ORF">WG950_10690</name>
</gene>
<dbReference type="Proteomes" id="UP001491088">
    <property type="component" value="Chromosome"/>
</dbReference>
<keyword evidence="2" id="KW-1185">Reference proteome</keyword>
<evidence type="ECO:0008006" key="3">
    <source>
        <dbReference type="Google" id="ProtNLM"/>
    </source>
</evidence>
<protein>
    <recommendedName>
        <fullName evidence="3">Lipoprotein</fullName>
    </recommendedName>
</protein>
<name>A0ABZ2TPQ6_9FLAO</name>
<sequence length="211" mass="24560">MKKTNKLLFCLSFTIVLMSCNNEKKQKKEIMHHAEAIVNSKRPSNAITYKEMASMFHEYDTGQKVVLDKYRENYTGDSNDAVETVSHFYEINQLKQYISYLERISKEKEIPLTGLRIFSAAYPKNYVDKSLRGRHTLVFMPTAKIGNKNNVAFEPLYSEYKNPIKFTEFLHKYSTKETQRVSRASMIPLFQDDLEDMDSSGTNRLETNPPN</sequence>
<reference evidence="1 2" key="1">
    <citation type="submission" date="2024-03" db="EMBL/GenBank/DDBJ databases">
        <authorList>
            <person name="Cao K."/>
        </authorList>
    </citation>
    <scope>NUCLEOTIDE SEQUENCE [LARGE SCALE GENOMIC DNA]</scope>
    <source>
        <strain evidence="1 2">MCCC 1K00696</strain>
    </source>
</reference>
<dbReference type="EMBL" id="CP150496">
    <property type="protein sequence ID" value="WYW54995.1"/>
    <property type="molecule type" value="Genomic_DNA"/>
</dbReference>
<evidence type="ECO:0000313" key="2">
    <source>
        <dbReference type="Proteomes" id="UP001491088"/>
    </source>
</evidence>
<dbReference type="RefSeq" id="WP_340932245.1">
    <property type="nucleotide sequence ID" value="NZ_CP150496.1"/>
</dbReference>
<proteinExistence type="predicted"/>
<organism evidence="1 2">
    <name type="scientific">Polaribacter marinaquae</name>
    <dbReference type="NCBI Taxonomy" id="1642819"/>
    <lineage>
        <taxon>Bacteria</taxon>
        <taxon>Pseudomonadati</taxon>
        <taxon>Bacteroidota</taxon>
        <taxon>Flavobacteriia</taxon>
        <taxon>Flavobacteriales</taxon>
        <taxon>Flavobacteriaceae</taxon>
    </lineage>
</organism>
<dbReference type="PROSITE" id="PS51257">
    <property type="entry name" value="PROKAR_LIPOPROTEIN"/>
    <property type="match status" value="1"/>
</dbReference>